<evidence type="ECO:0000259" key="6">
    <source>
        <dbReference type="Pfam" id="PF07980"/>
    </source>
</evidence>
<dbReference type="InterPro" id="IPR012944">
    <property type="entry name" value="SusD_RagB_dom"/>
</dbReference>
<accession>C6Y1Q0</accession>
<evidence type="ECO:0000256" key="5">
    <source>
        <dbReference type="ARBA" id="ARBA00023237"/>
    </source>
</evidence>
<feature type="domain" description="RagB/SusD" evidence="6">
    <location>
        <begin position="374"/>
        <end position="438"/>
    </location>
</feature>
<protein>
    <submittedName>
        <fullName evidence="8">RagB/SusD domain protein</fullName>
    </submittedName>
</protein>
<evidence type="ECO:0000256" key="4">
    <source>
        <dbReference type="ARBA" id="ARBA00023136"/>
    </source>
</evidence>
<dbReference type="HOGENOM" id="CLU_015553_1_1_10"/>
<evidence type="ECO:0000256" key="3">
    <source>
        <dbReference type="ARBA" id="ARBA00022729"/>
    </source>
</evidence>
<comment type="subcellular location">
    <subcellularLocation>
        <location evidence="1">Cell outer membrane</location>
    </subcellularLocation>
</comment>
<dbReference type="PROSITE" id="PS51257">
    <property type="entry name" value="PROKAR_LIPOPROTEIN"/>
    <property type="match status" value="1"/>
</dbReference>
<dbReference type="SUPFAM" id="SSF48452">
    <property type="entry name" value="TPR-like"/>
    <property type="match status" value="1"/>
</dbReference>
<keyword evidence="9" id="KW-1185">Reference proteome</keyword>
<dbReference type="EMBL" id="CP001681">
    <property type="protein sequence ID" value="ACU05042.1"/>
    <property type="molecule type" value="Genomic_DNA"/>
</dbReference>
<dbReference type="InterPro" id="IPR011990">
    <property type="entry name" value="TPR-like_helical_dom_sf"/>
</dbReference>
<sequence length="622" mass="69270">MKTNIYISKIILAGLFCAAISMSSCKKFVETEPYSYFTSANFFSNEDEAYLATLGIYEVMSRPQTYGQSIPMLYDNDTDISQMDAAITADAFRAIPHYYGTAETDNFYQTWSSLYTGIDRANVVIEKIPEMPTYSSGTQAQKDNLNRMLGEAKFLRGFYFSELVRFWGDVPFKLTSSKAGENFKVERTDRYVIYEQIFKDMREAAALLPDKLPTDERINKWAAKAMLARVALMAGGYSLRQTALMERPANYIDYYKIAQQEINDVINSKLYKLNDDFTKLFKNQCQFILEPTENMFEVAFFSNLGNSSENSLGGNFLSVTTAQGVYNASLGRGRALRLFYNSFNPKDIRRDFSIATFRIDATGQKVQLFTARLDEQWTSAKWSREYQTDAVTERNTTSINTVILRYADVLLMRAEVENEINNGPNSLAYEAINEVRRRGFGLNASGSQVSITLNNAGTGYTSMPVVTVTGGGGSGAAAGVTTLASGRITGFVTLSAGWNYTSAPTVTITGGGGTGATATAALVPKATADQVNLAGLTKDQFFDAVQKERAFELNFEGTRRTDLIRWNILAARIKKTADDLRAYRANYAYPAGTFFRTGQHELYPIPLNETDVNKIVGQNPNY</sequence>
<dbReference type="Proteomes" id="UP000000852">
    <property type="component" value="Chromosome"/>
</dbReference>
<feature type="domain" description="SusD-like N-terminal" evidence="7">
    <location>
        <begin position="69"/>
        <end position="232"/>
    </location>
</feature>
<evidence type="ECO:0000313" key="8">
    <source>
        <dbReference type="EMBL" id="ACU05042.1"/>
    </source>
</evidence>
<feature type="domain" description="RagB/SusD" evidence="6">
    <location>
        <begin position="529"/>
        <end position="622"/>
    </location>
</feature>
<evidence type="ECO:0000256" key="2">
    <source>
        <dbReference type="ARBA" id="ARBA00006275"/>
    </source>
</evidence>
<proteinExistence type="inferred from homology"/>
<name>C6Y1Q0_PEDHD</name>
<dbReference type="GO" id="GO:0009279">
    <property type="term" value="C:cell outer membrane"/>
    <property type="evidence" value="ECO:0007669"/>
    <property type="project" value="UniProtKB-SubCell"/>
</dbReference>
<dbReference type="Pfam" id="PF14322">
    <property type="entry name" value="SusD-like_3"/>
    <property type="match status" value="1"/>
</dbReference>
<dbReference type="eggNOG" id="COG0702">
    <property type="taxonomic scope" value="Bacteria"/>
</dbReference>
<dbReference type="RefSeq" id="WP_015808653.1">
    <property type="nucleotide sequence ID" value="NC_013061.1"/>
</dbReference>
<comment type="similarity">
    <text evidence="2">Belongs to the SusD family.</text>
</comment>
<dbReference type="AlphaFoldDB" id="C6Y1Q0"/>
<keyword evidence="5" id="KW-0998">Cell outer membrane</keyword>
<dbReference type="Pfam" id="PF07980">
    <property type="entry name" value="SusD_RagB"/>
    <property type="match status" value="2"/>
</dbReference>
<evidence type="ECO:0000313" key="9">
    <source>
        <dbReference type="Proteomes" id="UP000000852"/>
    </source>
</evidence>
<dbReference type="KEGG" id="phe:Phep_2843"/>
<evidence type="ECO:0000256" key="1">
    <source>
        <dbReference type="ARBA" id="ARBA00004442"/>
    </source>
</evidence>
<reference evidence="8 9" key="1">
    <citation type="journal article" date="2009" name="Stand. Genomic Sci.">
        <title>Complete genome sequence of Pedobacter heparinus type strain (HIM 762-3).</title>
        <authorList>
            <person name="Han C."/>
            <person name="Spring S."/>
            <person name="Lapidus A."/>
            <person name="Del Rio T.G."/>
            <person name="Tice H."/>
            <person name="Copeland A."/>
            <person name="Cheng J.F."/>
            <person name="Lucas S."/>
            <person name="Chen F."/>
            <person name="Nolan M."/>
            <person name="Bruce D."/>
            <person name="Goodwin L."/>
            <person name="Pitluck S."/>
            <person name="Ivanova N."/>
            <person name="Mavromatis K."/>
            <person name="Mikhailova N."/>
            <person name="Pati A."/>
            <person name="Chen A."/>
            <person name="Palaniappan K."/>
            <person name="Land M."/>
            <person name="Hauser L."/>
            <person name="Chang Y.J."/>
            <person name="Jeffries C.C."/>
            <person name="Saunders E."/>
            <person name="Chertkov O."/>
            <person name="Brettin T."/>
            <person name="Goker M."/>
            <person name="Rohde M."/>
            <person name="Bristow J."/>
            <person name="Eisen J.A."/>
            <person name="Markowitz V."/>
            <person name="Hugenholtz P."/>
            <person name="Kyrpides N.C."/>
            <person name="Klenk H.P."/>
            <person name="Detter J.C."/>
        </authorList>
    </citation>
    <scope>NUCLEOTIDE SEQUENCE [LARGE SCALE GENOMIC DNA]</scope>
    <source>
        <strain evidence="9">ATCC 13125 / DSM 2366 / CIP 104194 / JCM 7457 / NBRC 12017 / NCIMB 9290 / NRRL B-14731 / HIM 762-3</strain>
    </source>
</reference>
<organism evidence="8 9">
    <name type="scientific">Pedobacter heparinus (strain ATCC 13125 / DSM 2366 / CIP 104194 / JCM 7457 / NBRC 12017 / NCIMB 9290 / NRRL B-14731 / HIM 762-3)</name>
    <dbReference type="NCBI Taxonomy" id="485917"/>
    <lineage>
        <taxon>Bacteria</taxon>
        <taxon>Pseudomonadati</taxon>
        <taxon>Bacteroidota</taxon>
        <taxon>Sphingobacteriia</taxon>
        <taxon>Sphingobacteriales</taxon>
        <taxon>Sphingobacteriaceae</taxon>
        <taxon>Pedobacter</taxon>
    </lineage>
</organism>
<evidence type="ECO:0000259" key="7">
    <source>
        <dbReference type="Pfam" id="PF14322"/>
    </source>
</evidence>
<keyword evidence="4" id="KW-0472">Membrane</keyword>
<gene>
    <name evidence="8" type="ordered locus">Phep_2843</name>
</gene>
<dbReference type="STRING" id="485917.Phep_2843"/>
<dbReference type="OrthoDB" id="5694214at2"/>
<keyword evidence="3" id="KW-0732">Signal</keyword>
<dbReference type="InterPro" id="IPR033985">
    <property type="entry name" value="SusD-like_N"/>
</dbReference>
<dbReference type="Gene3D" id="1.25.40.390">
    <property type="match status" value="2"/>
</dbReference>